<evidence type="ECO:0000313" key="3">
    <source>
        <dbReference type="EMBL" id="OYX30686.1"/>
    </source>
</evidence>
<gene>
    <name evidence="3" type="ORF">B7Z01_13990</name>
</gene>
<evidence type="ECO:0000313" key="4">
    <source>
        <dbReference type="Proteomes" id="UP000215595"/>
    </source>
</evidence>
<protein>
    <recommendedName>
        <fullName evidence="2">DUF6456 domain-containing protein</fullName>
    </recommendedName>
</protein>
<evidence type="ECO:0000256" key="1">
    <source>
        <dbReference type="SAM" id="MobiDB-lite"/>
    </source>
</evidence>
<dbReference type="Proteomes" id="UP000215595">
    <property type="component" value="Unassembled WGS sequence"/>
</dbReference>
<dbReference type="EMBL" id="NCEB01000040">
    <property type="protein sequence ID" value="OYX30686.1"/>
    <property type="molecule type" value="Genomic_DNA"/>
</dbReference>
<evidence type="ECO:0000259" key="2">
    <source>
        <dbReference type="Pfam" id="PF20057"/>
    </source>
</evidence>
<accession>A0A258FEA9</accession>
<organism evidence="3 4">
    <name type="scientific">Brevundimonas subvibrioides</name>
    <dbReference type="NCBI Taxonomy" id="74313"/>
    <lineage>
        <taxon>Bacteria</taxon>
        <taxon>Pseudomonadati</taxon>
        <taxon>Pseudomonadota</taxon>
        <taxon>Alphaproteobacteria</taxon>
        <taxon>Caulobacterales</taxon>
        <taxon>Caulobacteraceae</taxon>
        <taxon>Brevundimonas</taxon>
    </lineage>
</organism>
<proteinExistence type="predicted"/>
<name>A0A258FEA9_9CAUL</name>
<dbReference type="Pfam" id="PF20057">
    <property type="entry name" value="DUF6456"/>
    <property type="match status" value="1"/>
</dbReference>
<feature type="domain" description="DUF6456" evidence="2">
    <location>
        <begin position="102"/>
        <end position="236"/>
    </location>
</feature>
<reference evidence="3 4" key="1">
    <citation type="submission" date="2017-03" db="EMBL/GenBank/DDBJ databases">
        <title>Lifting the veil on microbial sulfur biogeochemistry in mining wastewaters.</title>
        <authorList>
            <person name="Kantor R.S."/>
            <person name="Colenbrander Nelson T."/>
            <person name="Marshall S."/>
            <person name="Bennett D."/>
            <person name="Apte S."/>
            <person name="Camacho D."/>
            <person name="Thomas B.C."/>
            <person name="Warren L.A."/>
            <person name="Banfield J.F."/>
        </authorList>
    </citation>
    <scope>NUCLEOTIDE SEQUENCE [LARGE SCALE GENOMIC DNA]</scope>
    <source>
        <strain evidence="3">32-69-9</strain>
    </source>
</reference>
<feature type="region of interest" description="Disordered" evidence="1">
    <location>
        <begin position="60"/>
        <end position="80"/>
    </location>
</feature>
<dbReference type="AlphaFoldDB" id="A0A258FEA9"/>
<dbReference type="InterPro" id="IPR045599">
    <property type="entry name" value="DUF6456"/>
</dbReference>
<sequence length="238" mass="25505">MNAPVARARRLIGRPGAWIDAVVPDRTYALRLGPGRAHRAITTVDEAVFRALVETPGLRRRPNGGWEARDAPGPERPVTVGAPGRIEGERVLMEADGRPRRVRVNLGQSPIQRLAVRCDAEGRPFLTPAEAAAGLRLGLDAEKALSGPSLTMRWDALPRSGTGSAARVEPGDRALNAADRVRLALAACPPDTRAVLDHICIRGATLGLAEEAFGLRRTEGRDVLRRGLAALARYYGVG</sequence>
<comment type="caution">
    <text evidence="3">The sequence shown here is derived from an EMBL/GenBank/DDBJ whole genome shotgun (WGS) entry which is preliminary data.</text>
</comment>